<reference evidence="1 2" key="1">
    <citation type="journal article" date="2012" name="J. Bacteriol.">
        <title>Complete genome sequence of Mycobacterium intracellulare strain ATCC 13950T.</title>
        <authorList>
            <person name="Kim B.J."/>
            <person name="Choi B.S."/>
            <person name="Lim J.S."/>
            <person name="Choi I.Y."/>
            <person name="Lee J.H."/>
            <person name="Chun J."/>
            <person name="Kook Y.H."/>
            <person name="Kim B.J."/>
        </authorList>
    </citation>
    <scope>NUCLEOTIDE SEQUENCE [LARGE SCALE GENOMIC DNA]</scope>
    <source>
        <strain evidence="2">ATCC 13950 / DSM 43223 / JCM 6384 / NCTC 13025 / 3600</strain>
    </source>
</reference>
<dbReference type="HOGENOM" id="CLU_2650565_0_0_11"/>
<name>H8IV06_MYCIA</name>
<dbReference type="PATRIC" id="fig|487521.10.peg.3367"/>
<organism evidence="1 2">
    <name type="scientific">Mycobacterium intracellulare (strain ATCC 13950 / DSM 43223 / JCM 6384 / NCTC 13025 / 3600)</name>
    <dbReference type="NCBI Taxonomy" id="487521"/>
    <lineage>
        <taxon>Bacteria</taxon>
        <taxon>Bacillati</taxon>
        <taxon>Actinomycetota</taxon>
        <taxon>Actinomycetes</taxon>
        <taxon>Mycobacteriales</taxon>
        <taxon>Mycobacteriaceae</taxon>
        <taxon>Mycobacterium</taxon>
        <taxon>Mycobacterium avium complex (MAC)</taxon>
    </lineage>
</organism>
<dbReference type="AlphaFoldDB" id="H8IV06"/>
<evidence type="ECO:0000313" key="2">
    <source>
        <dbReference type="Proteomes" id="UP000008004"/>
    </source>
</evidence>
<evidence type="ECO:0000313" key="1">
    <source>
        <dbReference type="EMBL" id="AFC44576.1"/>
    </source>
</evidence>
<sequence length="76" mass="8176">MSTAVSGEFSGEVVGELIRWADGHDDSITFEARIDGTPDSAGISDIAAYSYEDILALAKVSNDLRSEWAAILEGRR</sequence>
<protein>
    <submittedName>
        <fullName evidence="1">Uncharacterized protein</fullName>
    </submittedName>
</protein>
<gene>
    <name evidence="1" type="ordered locus">OCU_33570</name>
</gene>
<proteinExistence type="predicted"/>
<dbReference type="KEGG" id="mia:OCU_33570"/>
<dbReference type="EMBL" id="CP003322">
    <property type="protein sequence ID" value="AFC44576.1"/>
    <property type="molecule type" value="Genomic_DNA"/>
</dbReference>
<accession>H8IV06</accession>
<dbReference type="Proteomes" id="UP000008004">
    <property type="component" value="Chromosome"/>
</dbReference>